<dbReference type="InterPro" id="IPR011990">
    <property type="entry name" value="TPR-like_helical_dom_sf"/>
</dbReference>
<dbReference type="InterPro" id="IPR050767">
    <property type="entry name" value="Sel1_AlgK"/>
</dbReference>
<dbReference type="SMART" id="SM00671">
    <property type="entry name" value="SEL1"/>
    <property type="match status" value="2"/>
</dbReference>
<keyword evidence="1" id="KW-1133">Transmembrane helix</keyword>
<reference evidence="2 3" key="1">
    <citation type="journal article" date="2022" name="Res Sq">
        <title>Evolution of multicellular longitudinally dividing oral cavity symbionts (Neisseriaceae).</title>
        <authorList>
            <person name="Nyongesa S."/>
            <person name="Weber P."/>
            <person name="Bernet E."/>
            <person name="Pullido F."/>
            <person name="Nieckarz M."/>
            <person name="Delaby M."/>
            <person name="Nieves C."/>
            <person name="Viehboeck T."/>
            <person name="Krause N."/>
            <person name="Rivera-Millot A."/>
            <person name="Nakamura A."/>
            <person name="Vischer N."/>
            <person name="VanNieuwenhze M."/>
            <person name="Brun Y."/>
            <person name="Cava F."/>
            <person name="Bulgheresi S."/>
            <person name="Veyrier F."/>
        </authorList>
    </citation>
    <scope>NUCLEOTIDE SEQUENCE [LARGE SCALE GENOMIC DNA]</scope>
    <source>
        <strain evidence="2 3">17694</strain>
    </source>
</reference>
<sequence length="154" mass="16764">MSDFLPEKPPYQSKHGSVWPLVVCGVLLGGAGLYHAWQSFAQGMVRDDTKPPSVGAPPADVLAKARQGDAAAQYQMGRYYMHRDDWRNAVIWYERAAAQGNADAQNNAGVAYMEGRGVAADKVKGCAYLKAAHEQLQTAHSADNVRMCEAELKP</sequence>
<dbReference type="InterPro" id="IPR006597">
    <property type="entry name" value="Sel1-like"/>
</dbReference>
<keyword evidence="1" id="KW-0812">Transmembrane</keyword>
<dbReference type="EMBL" id="CP091521">
    <property type="protein sequence ID" value="XHH50205.1"/>
    <property type="molecule type" value="Genomic_DNA"/>
</dbReference>
<evidence type="ECO:0000313" key="2">
    <source>
        <dbReference type="EMBL" id="XHH50205.1"/>
    </source>
</evidence>
<keyword evidence="3" id="KW-1185">Reference proteome</keyword>
<organism evidence="2 3">
    <name type="scientific">Conchiformibius kuhniae</name>
    <dbReference type="NCBI Taxonomy" id="211502"/>
    <lineage>
        <taxon>Bacteria</taxon>
        <taxon>Pseudomonadati</taxon>
        <taxon>Pseudomonadota</taxon>
        <taxon>Betaproteobacteria</taxon>
        <taxon>Neisseriales</taxon>
        <taxon>Neisseriaceae</taxon>
        <taxon>Conchiformibius</taxon>
    </lineage>
</organism>
<dbReference type="AlphaFoldDB" id="A0ABD8B8B4"/>
<name>A0ABD8B8B4_9NEIS</name>
<dbReference type="PANTHER" id="PTHR11102">
    <property type="entry name" value="SEL-1-LIKE PROTEIN"/>
    <property type="match status" value="1"/>
</dbReference>
<dbReference type="PANTHER" id="PTHR11102:SF160">
    <property type="entry name" value="ERAD-ASSOCIATED E3 UBIQUITIN-PROTEIN LIGASE COMPONENT HRD3"/>
    <property type="match status" value="1"/>
</dbReference>
<proteinExistence type="predicted"/>
<dbReference type="Proteomes" id="UP000831534">
    <property type="component" value="Chromosome"/>
</dbReference>
<evidence type="ECO:0000313" key="3">
    <source>
        <dbReference type="Proteomes" id="UP000831534"/>
    </source>
</evidence>
<dbReference type="RefSeq" id="WP_027009345.1">
    <property type="nucleotide sequence ID" value="NZ_CP091521.1"/>
</dbReference>
<feature type="transmembrane region" description="Helical" evidence="1">
    <location>
        <begin position="18"/>
        <end position="37"/>
    </location>
</feature>
<dbReference type="KEGG" id="ckh:LVJ77_12270"/>
<keyword evidence="1" id="KW-0472">Membrane</keyword>
<dbReference type="SUPFAM" id="SSF81901">
    <property type="entry name" value="HCP-like"/>
    <property type="match status" value="1"/>
</dbReference>
<evidence type="ECO:0000256" key="1">
    <source>
        <dbReference type="SAM" id="Phobius"/>
    </source>
</evidence>
<accession>A0ABD8B8B4</accession>
<dbReference type="Gene3D" id="1.25.40.10">
    <property type="entry name" value="Tetratricopeptide repeat domain"/>
    <property type="match status" value="1"/>
</dbReference>
<protein>
    <submittedName>
        <fullName evidence="2">Tetratricopeptide repeat protein</fullName>
    </submittedName>
</protein>
<gene>
    <name evidence="2" type="ORF">LVJ77_12270</name>
</gene>